<comment type="similarity">
    <text evidence="2">Belongs to the immunoglobulin superfamily. L1/neurofascin/NgCAM family.</text>
</comment>
<feature type="domain" description="Neurofascin/L1/NrCAM C-terminal" evidence="7">
    <location>
        <begin position="65"/>
        <end position="148"/>
    </location>
</feature>
<reference evidence="8" key="2">
    <citation type="submission" date="2025-09" db="UniProtKB">
        <authorList>
            <consortium name="Ensembl"/>
        </authorList>
    </citation>
    <scope>IDENTIFICATION</scope>
</reference>
<evidence type="ECO:0000256" key="6">
    <source>
        <dbReference type="SAM" id="Phobius"/>
    </source>
</evidence>
<reference evidence="8" key="1">
    <citation type="submission" date="2025-08" db="UniProtKB">
        <authorList>
            <consortium name="Ensembl"/>
        </authorList>
    </citation>
    <scope>IDENTIFICATION</scope>
</reference>
<evidence type="ECO:0000256" key="3">
    <source>
        <dbReference type="ARBA" id="ARBA00022692"/>
    </source>
</evidence>
<evidence type="ECO:0000256" key="5">
    <source>
        <dbReference type="ARBA" id="ARBA00023136"/>
    </source>
</evidence>
<organism evidence="8 9">
    <name type="scientific">Poecilia latipinna</name>
    <name type="common">sailfin molly</name>
    <dbReference type="NCBI Taxonomy" id="48699"/>
    <lineage>
        <taxon>Eukaryota</taxon>
        <taxon>Metazoa</taxon>
        <taxon>Chordata</taxon>
        <taxon>Craniata</taxon>
        <taxon>Vertebrata</taxon>
        <taxon>Euteleostomi</taxon>
        <taxon>Actinopterygii</taxon>
        <taxon>Neopterygii</taxon>
        <taxon>Teleostei</taxon>
        <taxon>Neoteleostei</taxon>
        <taxon>Acanthomorphata</taxon>
        <taxon>Ovalentaria</taxon>
        <taxon>Atherinomorphae</taxon>
        <taxon>Cyprinodontiformes</taxon>
        <taxon>Poeciliidae</taxon>
        <taxon>Poeciliinae</taxon>
        <taxon>Poecilia</taxon>
    </lineage>
</organism>
<accession>A0A3B3TK97</accession>
<dbReference type="Proteomes" id="UP000261500">
    <property type="component" value="Unplaced"/>
</dbReference>
<evidence type="ECO:0000259" key="7">
    <source>
        <dbReference type="Pfam" id="PF13882"/>
    </source>
</evidence>
<dbReference type="Pfam" id="PF13882">
    <property type="entry name" value="Bravo_FIGEY"/>
    <property type="match status" value="1"/>
</dbReference>
<dbReference type="GeneTree" id="ENSGT00940000157024"/>
<name>A0A3B3TK97_9TELE</name>
<sequence length="173" mass="19356">DTFTPYELKVQAVNDFGLGPESPVVIGYSVYAQDQVDISTQGWFIGIMCAVALIVLILLIVCFIKRSRGGKYPVRDKKDISLELVDDKDQEGTFDYREEERGLQRAQPSVEAILKRSDSDDSLVEYGEGGEIQFNEDGSFIGQYTGTRRDVRDLDFGGNLELHSPMNTIYSLA</sequence>
<evidence type="ECO:0000313" key="8">
    <source>
        <dbReference type="Ensembl" id="ENSPLAP00000001670.1"/>
    </source>
</evidence>
<keyword evidence="9" id="KW-1185">Reference proteome</keyword>
<keyword evidence="4 6" id="KW-1133">Transmembrane helix</keyword>
<dbReference type="CDD" id="cd00063">
    <property type="entry name" value="FN3"/>
    <property type="match status" value="1"/>
</dbReference>
<comment type="subcellular location">
    <subcellularLocation>
        <location evidence="1">Membrane</location>
        <topology evidence="1">Single-pass membrane protein</topology>
    </subcellularLocation>
</comment>
<protein>
    <submittedName>
        <fullName evidence="8">Neurofascin</fullName>
    </submittedName>
</protein>
<proteinExistence type="inferred from homology"/>
<keyword evidence="3 6" id="KW-0812">Transmembrane</keyword>
<dbReference type="Ensembl" id="ENSPLAT00000014350.1">
    <property type="protein sequence ID" value="ENSPLAP00000001670.1"/>
    <property type="gene ID" value="ENSPLAG00000002832.1"/>
</dbReference>
<dbReference type="InterPro" id="IPR026966">
    <property type="entry name" value="Neurofascin/L1/NrCAM_C"/>
</dbReference>
<feature type="transmembrane region" description="Helical" evidence="6">
    <location>
        <begin position="43"/>
        <end position="64"/>
    </location>
</feature>
<evidence type="ECO:0000256" key="2">
    <source>
        <dbReference type="ARBA" id="ARBA00008588"/>
    </source>
</evidence>
<dbReference type="GO" id="GO:0016020">
    <property type="term" value="C:membrane"/>
    <property type="evidence" value="ECO:0007669"/>
    <property type="project" value="UniProtKB-SubCell"/>
</dbReference>
<dbReference type="AlphaFoldDB" id="A0A3B3TK97"/>
<evidence type="ECO:0000256" key="1">
    <source>
        <dbReference type="ARBA" id="ARBA00004167"/>
    </source>
</evidence>
<evidence type="ECO:0000256" key="4">
    <source>
        <dbReference type="ARBA" id="ARBA00022989"/>
    </source>
</evidence>
<evidence type="ECO:0000313" key="9">
    <source>
        <dbReference type="Proteomes" id="UP000261500"/>
    </source>
</evidence>
<dbReference type="InterPro" id="IPR003961">
    <property type="entry name" value="FN3_dom"/>
</dbReference>
<keyword evidence="5 6" id="KW-0472">Membrane</keyword>